<reference evidence="3" key="1">
    <citation type="submission" date="2005-01" db="EMBL/GenBank/DDBJ databases">
        <title>The sequence of Magnaporthe grisea chromosome 7.</title>
        <authorList>
            <person name="Thon M.R."/>
            <person name="Pan H."/>
            <person name="Diener A."/>
            <person name="Papalas J."/>
            <person name="Taro A."/>
            <person name="Mitchell T."/>
            <person name="Dean R.A."/>
        </authorList>
    </citation>
    <scope>NUCLEOTIDE SEQUENCE</scope>
    <source>
        <strain evidence="3">70-15</strain>
    </source>
</reference>
<dbReference type="PANTHER" id="PTHR34883:SF8">
    <property type="entry name" value="EXTRACELLULAR SERINE-RICH PROTEIN (AFU_ORTHOLOGUE AFUA_6G00670)"/>
    <property type="match status" value="1"/>
</dbReference>
<sequence>MATDPCPLRRFTSQFTVVGGFVLFWLTQRCMAEPLLGVRRSVQSIITVGKNGREFVPNITSAWAGDVIEFHFYPGNYSVVRSAYMFPCVPFENTGTGRQGFWSGFIDNKSPSPAKWRLTLPDSNAVFFYSSAGDDCNRYAMVAGINIMEDQLQMQHDMALDSPSVVQPSSASHPTVDNVPSTPSFSDPQAAKQEVPIGIIVGGVLGGVAVLAIIGAILYLCGSRSRKQRASQPGRGGSRSPTMQATRDDSGGGQGSGGSSSAGKASIAGSGHRQHQYDARIARNSSSTYLPTRGAGGTADGWQLEDGQISILSNSHHHHQQHAAALPSPPIIDGDTIYVPVHRSTINVGRPVAEPLHATEVTTAAKLAGEHGGADAPPAMAGAGADRRQRCRERRVWHRRQEVPEHPIGGADIFSCADDRSLCSTIPATATSRRSRAEVRRRTPGPGAARTSLAACRRDPGERLA</sequence>
<evidence type="ECO:0000256" key="1">
    <source>
        <dbReference type="SAM" id="MobiDB-lite"/>
    </source>
</evidence>
<protein>
    <recommendedName>
        <fullName evidence="4">Extracellular serine-rich protein</fullName>
    </recommendedName>
</protein>
<dbReference type="SUPFAM" id="SSF49503">
    <property type="entry name" value="Cupredoxins"/>
    <property type="match status" value="1"/>
</dbReference>
<keyword evidence="2" id="KW-0472">Membrane</keyword>
<feature type="region of interest" description="Disordered" evidence="1">
    <location>
        <begin position="161"/>
        <end position="189"/>
    </location>
</feature>
<feature type="region of interest" description="Disordered" evidence="1">
    <location>
        <begin position="428"/>
        <end position="465"/>
    </location>
</feature>
<proteinExistence type="predicted"/>
<feature type="compositionally biased region" description="Gly residues" evidence="1">
    <location>
        <begin position="251"/>
        <end position="260"/>
    </location>
</feature>
<evidence type="ECO:0000256" key="2">
    <source>
        <dbReference type="SAM" id="Phobius"/>
    </source>
</evidence>
<feature type="compositionally biased region" description="Basic and acidic residues" evidence="1">
    <location>
        <begin position="456"/>
        <end position="465"/>
    </location>
</feature>
<keyword evidence="2" id="KW-1133">Transmembrane helix</keyword>
<dbReference type="Gene3D" id="1.20.5.930">
    <property type="entry name" value="Bicelle-embedded integrin alpha(iib) transmembrane segment"/>
    <property type="match status" value="1"/>
</dbReference>
<dbReference type="EMBL" id="CM000230">
    <property type="protein sequence ID" value="EAQ71202.1"/>
    <property type="molecule type" value="Genomic_DNA"/>
</dbReference>
<evidence type="ECO:0000313" key="3">
    <source>
        <dbReference type="EMBL" id="EAQ71202.1"/>
    </source>
</evidence>
<dbReference type="PANTHER" id="PTHR34883">
    <property type="entry name" value="SERINE-RICH PROTEIN, PUTATIVE-RELATED-RELATED"/>
    <property type="match status" value="1"/>
</dbReference>
<name>Q2KFS6_PYRO7</name>
<dbReference type="InterPro" id="IPR052953">
    <property type="entry name" value="Ser-rich/MCO-related"/>
</dbReference>
<dbReference type="InterPro" id="IPR008972">
    <property type="entry name" value="Cupredoxin"/>
</dbReference>
<organism evidence="3">
    <name type="scientific">Pyricularia oryzae (strain 70-15 / ATCC MYA-4617 / FGSC 8958)</name>
    <name type="common">Rice blast fungus</name>
    <name type="synonym">Magnaporthe oryzae</name>
    <dbReference type="NCBI Taxonomy" id="242507"/>
    <lineage>
        <taxon>Eukaryota</taxon>
        <taxon>Fungi</taxon>
        <taxon>Dikarya</taxon>
        <taxon>Ascomycota</taxon>
        <taxon>Pezizomycotina</taxon>
        <taxon>Sordariomycetes</taxon>
        <taxon>Sordariomycetidae</taxon>
        <taxon>Magnaporthales</taxon>
        <taxon>Pyriculariaceae</taxon>
        <taxon>Pyricularia</taxon>
    </lineage>
</organism>
<gene>
    <name evidence="3" type="ORF">MGCH7_ch7g609</name>
</gene>
<keyword evidence="2" id="KW-0812">Transmembrane</keyword>
<feature type="transmembrane region" description="Helical" evidence="2">
    <location>
        <begin position="197"/>
        <end position="221"/>
    </location>
</feature>
<feature type="compositionally biased region" description="Low complexity" evidence="1">
    <location>
        <begin position="261"/>
        <end position="271"/>
    </location>
</feature>
<accession>Q2KFS6</accession>
<evidence type="ECO:0008006" key="4">
    <source>
        <dbReference type="Google" id="ProtNLM"/>
    </source>
</evidence>
<feature type="compositionally biased region" description="Polar residues" evidence="1">
    <location>
        <begin position="164"/>
        <end position="187"/>
    </location>
</feature>
<dbReference type="AlphaFoldDB" id="Q2KFS6"/>
<feature type="region of interest" description="Disordered" evidence="1">
    <location>
        <begin position="225"/>
        <end position="302"/>
    </location>
</feature>